<evidence type="ECO:0000313" key="2">
    <source>
        <dbReference type="WBParaSite" id="RSKR_0000151300.1"/>
    </source>
</evidence>
<reference evidence="2" key="1">
    <citation type="submission" date="2016-11" db="UniProtKB">
        <authorList>
            <consortium name="WormBaseParasite"/>
        </authorList>
    </citation>
    <scope>IDENTIFICATION</scope>
    <source>
        <strain evidence="2">KR3021</strain>
    </source>
</reference>
<dbReference type="Proteomes" id="UP000095286">
    <property type="component" value="Unplaced"/>
</dbReference>
<accession>A0AC35TKB4</accession>
<protein>
    <submittedName>
        <fullName evidence="2">Phenazine biosynthesis-like domain-containing protein 1</fullName>
    </submittedName>
</protein>
<sequence>MSTVPIYCVDAFTKSRFAGNQAAVFLSNKIHDDYLYLKIAAEFNLSETAYPIPLDNNNFQTSQNFSLRWFTPLTEVGLCGHATLATAHVIFNELGNFNNTISFQIKSGDTLKVTKGATAESYIMDFPVFDIYTVLHDDLPNEDIMDMFPHIEGPTNILSLIKQVTEDLTIKNVGYAKEAKKLIVELASTTTKKQLLELKANSTGLIEQDPDGTFVRGLIITIAPNNPEEQGFSECNKVACSTPGGTFRSNVYISRYFAPWVGIAEDPATGSSQCALAPYFAARLDKKHFYAFQAYPGRGAEFEVEIAGERLLLTGFAKTVITGSIQY</sequence>
<name>A0AC35TKB4_9BILA</name>
<evidence type="ECO:0000313" key="1">
    <source>
        <dbReference type="Proteomes" id="UP000095286"/>
    </source>
</evidence>
<organism evidence="1 2">
    <name type="scientific">Rhabditophanes sp. KR3021</name>
    <dbReference type="NCBI Taxonomy" id="114890"/>
    <lineage>
        <taxon>Eukaryota</taxon>
        <taxon>Metazoa</taxon>
        <taxon>Ecdysozoa</taxon>
        <taxon>Nematoda</taxon>
        <taxon>Chromadorea</taxon>
        <taxon>Rhabditida</taxon>
        <taxon>Tylenchina</taxon>
        <taxon>Panagrolaimomorpha</taxon>
        <taxon>Strongyloidoidea</taxon>
        <taxon>Alloionematidae</taxon>
        <taxon>Rhabditophanes</taxon>
    </lineage>
</organism>
<dbReference type="WBParaSite" id="RSKR_0000151300.1">
    <property type="protein sequence ID" value="RSKR_0000151300.1"/>
    <property type="gene ID" value="RSKR_0000151300"/>
</dbReference>
<proteinExistence type="predicted"/>